<dbReference type="AlphaFoldDB" id="A0A1E3X495"/>
<evidence type="ECO:0000313" key="1">
    <source>
        <dbReference type="EMBL" id="ODS30372.1"/>
    </source>
</evidence>
<comment type="caution">
    <text evidence="1">The sequence shown here is derived from an EMBL/GenBank/DDBJ whole genome shotgun (WGS) entry which is preliminary data.</text>
</comment>
<reference evidence="1 2" key="1">
    <citation type="submission" date="2016-07" db="EMBL/GenBank/DDBJ databases">
        <title>Draft genome of Scalindua rubra, obtained from a brine-seawater interface in the Red Sea, sheds light on salt adaptation in anammox bacteria.</title>
        <authorList>
            <person name="Speth D.R."/>
            <person name="Lagkouvardos I."/>
            <person name="Wang Y."/>
            <person name="Qian P.-Y."/>
            <person name="Dutilh B.E."/>
            <person name="Jetten M.S."/>
        </authorList>
    </citation>
    <scope>NUCLEOTIDE SEQUENCE [LARGE SCALE GENOMIC DNA]</scope>
    <source>
        <strain evidence="1">BSI-1</strain>
    </source>
</reference>
<name>A0A1E3X495_9BACT</name>
<dbReference type="Proteomes" id="UP000094056">
    <property type="component" value="Unassembled WGS sequence"/>
</dbReference>
<accession>A0A1E3X495</accession>
<proteinExistence type="predicted"/>
<gene>
    <name evidence="1" type="ORF">SCARUB_04516</name>
</gene>
<sequence length="361" mass="41408">MSIFKLWTSTGTIYRGTESFLSGNPSKLSYTSPPDFEKDVAALQDFREHIPSPRMVKPDTFKRILNDVFEHPLILHAFWGNDGKVVCMDGGIVGNHLHMGGSGILLPRKKYGIPTDPIYQIIQQLCSQEGYNIPFSHDIDILLPENKYIENFQSLCGRGILKRITSHQNCGAAKVDIKRILLNTEEVDIPEDIIEKILNNLPQRVIEEHAKLFSKTLSIKLGIPDAHIPEEQMERLPHIHREKIVYIDLIGGTDPYLTFCFRKLELPDGFILHPFLSDWENIFERLEVGLSITFSAHGRGDEFSKENPFFVVLIDHPVYRIIEKNPEIPREIQNRINKLDLEDRILIHTVTPNIQFKGVNQ</sequence>
<organism evidence="1 2">
    <name type="scientific">Candidatus Scalindua rubra</name>
    <dbReference type="NCBI Taxonomy" id="1872076"/>
    <lineage>
        <taxon>Bacteria</taxon>
        <taxon>Pseudomonadati</taxon>
        <taxon>Planctomycetota</taxon>
        <taxon>Candidatus Brocadiia</taxon>
        <taxon>Candidatus Brocadiales</taxon>
        <taxon>Candidatus Scalinduaceae</taxon>
        <taxon>Candidatus Scalindua</taxon>
    </lineage>
</organism>
<protein>
    <submittedName>
        <fullName evidence="1">Uncharacterized protein</fullName>
    </submittedName>
</protein>
<dbReference type="EMBL" id="MAYW01000236">
    <property type="protein sequence ID" value="ODS30372.1"/>
    <property type="molecule type" value="Genomic_DNA"/>
</dbReference>
<evidence type="ECO:0000313" key="2">
    <source>
        <dbReference type="Proteomes" id="UP000094056"/>
    </source>
</evidence>